<name>A0A0G1CHH4_9BACT</name>
<evidence type="ECO:0000256" key="1">
    <source>
        <dbReference type="SAM" id="Phobius"/>
    </source>
</evidence>
<keyword evidence="1" id="KW-0812">Transmembrane</keyword>
<evidence type="ECO:0000313" key="3">
    <source>
        <dbReference type="Proteomes" id="UP000034543"/>
    </source>
</evidence>
<dbReference type="AlphaFoldDB" id="A0A0G1CHH4"/>
<dbReference type="EMBL" id="LCFB01000012">
    <property type="protein sequence ID" value="KKS84967.1"/>
    <property type="molecule type" value="Genomic_DNA"/>
</dbReference>
<evidence type="ECO:0000313" key="2">
    <source>
        <dbReference type="EMBL" id="KKS84967.1"/>
    </source>
</evidence>
<reference evidence="2 3" key="1">
    <citation type="journal article" date="2015" name="Nature">
        <title>rRNA introns, odd ribosomes, and small enigmatic genomes across a large radiation of phyla.</title>
        <authorList>
            <person name="Brown C.T."/>
            <person name="Hug L.A."/>
            <person name="Thomas B.C."/>
            <person name="Sharon I."/>
            <person name="Castelle C.J."/>
            <person name="Singh A."/>
            <person name="Wilkins M.J."/>
            <person name="Williams K.H."/>
            <person name="Banfield J.F."/>
        </authorList>
    </citation>
    <scope>NUCLEOTIDE SEQUENCE [LARGE SCALE GENOMIC DNA]</scope>
</reference>
<feature type="transmembrane region" description="Helical" evidence="1">
    <location>
        <begin position="6"/>
        <end position="27"/>
    </location>
</feature>
<protein>
    <submittedName>
        <fullName evidence="2">Uncharacterized protein</fullName>
    </submittedName>
</protein>
<proteinExistence type="predicted"/>
<comment type="caution">
    <text evidence="2">The sequence shown here is derived from an EMBL/GenBank/DDBJ whole genome shotgun (WGS) entry which is preliminary data.</text>
</comment>
<keyword evidence="1" id="KW-1133">Transmembrane helix</keyword>
<gene>
    <name evidence="2" type="ORF">UV59_C0012G0060</name>
</gene>
<dbReference type="STRING" id="1618436.UV59_C0012G0060"/>
<sequence>MKINSGFTPILVLIVVLAIAGIGFVAMQSYKSNRNIYPVPTGTGATANLSRDEVLRDWKTYRNEEFIVKYPPYLQQYKFEGIEKEDPSYQIVFDKNPNGRLISINLEKGLNIDNQVSYREFRIIGHIADEITSKTDIQTDKFSGIRLDYVISKDEEYSEAIITNSTLVVTIISPKDYFDQILPTFEFVE</sequence>
<organism evidence="2 3">
    <name type="scientific">Candidatus Gottesmanbacteria bacterium GW2011_GWA1_43_11</name>
    <dbReference type="NCBI Taxonomy" id="1618436"/>
    <lineage>
        <taxon>Bacteria</taxon>
        <taxon>Candidatus Gottesmaniibacteriota</taxon>
    </lineage>
</organism>
<dbReference type="Proteomes" id="UP000034543">
    <property type="component" value="Unassembled WGS sequence"/>
</dbReference>
<accession>A0A0G1CHH4</accession>
<keyword evidence="1" id="KW-0472">Membrane</keyword>